<reference evidence="2" key="1">
    <citation type="submission" date="2019-08" db="EMBL/GenBank/DDBJ databases">
        <authorList>
            <person name="Kucharzyk K."/>
            <person name="Murdoch R.W."/>
            <person name="Higgins S."/>
            <person name="Loffler F."/>
        </authorList>
    </citation>
    <scope>NUCLEOTIDE SEQUENCE</scope>
</reference>
<dbReference type="AlphaFoldDB" id="A0A645A625"/>
<evidence type="ECO:0000313" key="2">
    <source>
        <dbReference type="EMBL" id="MPM47711.1"/>
    </source>
</evidence>
<dbReference type="EMBL" id="VSSQ01011785">
    <property type="protein sequence ID" value="MPM47711.1"/>
    <property type="molecule type" value="Genomic_DNA"/>
</dbReference>
<proteinExistence type="predicted"/>
<comment type="caution">
    <text evidence="2">The sequence shown here is derived from an EMBL/GenBank/DDBJ whole genome shotgun (WGS) entry which is preliminary data.</text>
</comment>
<gene>
    <name evidence="2" type="ORF">SDC9_94425</name>
</gene>
<accession>A0A645A625</accession>
<feature type="domain" description="Schlafen AlbA-2" evidence="1">
    <location>
        <begin position="50"/>
        <end position="167"/>
    </location>
</feature>
<dbReference type="Gene3D" id="3.30.950.30">
    <property type="entry name" value="Schlafen, AAA domain"/>
    <property type="match status" value="1"/>
</dbReference>
<organism evidence="2">
    <name type="scientific">bioreactor metagenome</name>
    <dbReference type="NCBI Taxonomy" id="1076179"/>
    <lineage>
        <taxon>unclassified sequences</taxon>
        <taxon>metagenomes</taxon>
        <taxon>ecological metagenomes</taxon>
    </lineage>
</organism>
<dbReference type="InterPro" id="IPR007421">
    <property type="entry name" value="Schlafen_AlbA_2_dom"/>
</dbReference>
<name>A0A645A625_9ZZZZ</name>
<dbReference type="InterPro" id="IPR038461">
    <property type="entry name" value="Schlafen_AlbA_2_dom_sf"/>
</dbReference>
<dbReference type="Pfam" id="PF04326">
    <property type="entry name" value="SLFN_AlbA_2"/>
    <property type="match status" value="1"/>
</dbReference>
<dbReference type="PANTHER" id="PTHR30595:SF6">
    <property type="entry name" value="SCHLAFEN ALBA-2 DOMAIN-CONTAINING PROTEIN"/>
    <property type="match status" value="1"/>
</dbReference>
<sequence>MCGGFNGAVSEIDERGLIKVYSPFSDKKGNSLDITKIRFAHLEQLKEVDEGYKVEYKSSFDKAVKDKIPAIITSFANSEGGWLIIGIDDNSHDITCIPKLRSDYSQTISQLLKAKTSPIPSFDSKFLPNPKNNKEGVLVVEVYEGRFSPYIANGTVYIRNGSSKEPIKSERSTIDYLYQKSQGFQDMLNGFCKRDIYFPNNTISMGIGRITYPICNIYYKNINQHPKYKLESYDDFNSLKENITSIFEGTIFSNVQHTFNSLVFRHRPLDPSVPSITPTMEIFYDFSAKIHVPMGFSSDDERIAAINILKNNGFISREDIKICSGVDSFNCVFGTLKNLATIYDYYKVPVSDVAVCFEMENSDNTVLFFDGSIFLNQATKNGLCYCSRIQSKSRIIFLKDFKDLDHQSVASSLAYDFFLAEFGFASNDTSEMVLQAAKEKYPDIGDY</sequence>
<dbReference type="PANTHER" id="PTHR30595">
    <property type="entry name" value="GLPR-RELATED TRANSCRIPTIONAL REPRESSOR"/>
    <property type="match status" value="1"/>
</dbReference>
<evidence type="ECO:0000259" key="1">
    <source>
        <dbReference type="Pfam" id="PF04326"/>
    </source>
</evidence>
<protein>
    <recommendedName>
        <fullName evidence="1">Schlafen AlbA-2 domain-containing protein</fullName>
    </recommendedName>
</protein>